<evidence type="ECO:0000313" key="2">
    <source>
        <dbReference type="Proteomes" id="UP001318682"/>
    </source>
</evidence>
<sequence length="52" mass="5459">MASSRTSKFDASEAITNELIRIIERGVFLGANRGPLAAARVPCATTASPIRA</sequence>
<organism evidence="1 2">
    <name type="scientific">Roseobacter fucihabitans</name>
    <dbReference type="NCBI Taxonomy" id="1537242"/>
    <lineage>
        <taxon>Bacteria</taxon>
        <taxon>Pseudomonadati</taxon>
        <taxon>Pseudomonadota</taxon>
        <taxon>Alphaproteobacteria</taxon>
        <taxon>Rhodobacterales</taxon>
        <taxon>Roseobacteraceae</taxon>
        <taxon>Roseobacter</taxon>
    </lineage>
</organism>
<dbReference type="EMBL" id="CP143426">
    <property type="protein sequence ID" value="WVX51623.1"/>
    <property type="molecule type" value="Genomic_DNA"/>
</dbReference>
<keyword evidence="2" id="KW-1185">Reference proteome</keyword>
<evidence type="ECO:0008006" key="3">
    <source>
        <dbReference type="Google" id="ProtNLM"/>
    </source>
</evidence>
<accession>A0ABZ2C1X0</accession>
<reference evidence="1 2" key="1">
    <citation type="submission" date="2024-01" db="EMBL/GenBank/DDBJ databases">
        <title>Roseobacter fucihabitans sp. nov., isolated from the brown alga Fucus spiralis.</title>
        <authorList>
            <person name="Hahnke S."/>
            <person name="Berger M."/>
            <person name="Schlingloff A."/>
            <person name="Athale I."/>
            <person name="Neumann-Schaal M."/>
            <person name="Adenaya A."/>
            <person name="Poehlein A."/>
            <person name="Daniel R."/>
            <person name="Pertersen J."/>
            <person name="Brinkhoff T."/>
        </authorList>
    </citation>
    <scope>NUCLEOTIDE SEQUENCE [LARGE SCALE GENOMIC DNA]</scope>
    <source>
        <strain evidence="1 2">B14</strain>
        <plasmid evidence="1 2">pROLI81</plasmid>
    </source>
</reference>
<protein>
    <recommendedName>
        <fullName evidence="3">GntR family transcriptional regulator</fullName>
    </recommendedName>
</protein>
<keyword evidence="1" id="KW-0614">Plasmid</keyword>
<geneLocation type="plasmid" evidence="1 2">
    <name>pROLI81</name>
</geneLocation>
<dbReference type="Proteomes" id="UP001318682">
    <property type="component" value="Plasmid pROLI81"/>
</dbReference>
<evidence type="ECO:0000313" key="1">
    <source>
        <dbReference type="EMBL" id="WVX51623.1"/>
    </source>
</evidence>
<proteinExistence type="predicted"/>
<name>A0ABZ2C1X0_9RHOB</name>
<gene>
    <name evidence="1" type="ORF">ROLI_047250</name>
</gene>